<feature type="domain" description="Alcohol dehydrogenase-like N-terminal" evidence="7">
    <location>
        <begin position="28"/>
        <end position="144"/>
    </location>
</feature>
<feature type="domain" description="Alcohol dehydrogenase-like C-terminal" evidence="6">
    <location>
        <begin position="189"/>
        <end position="318"/>
    </location>
</feature>
<dbReference type="RefSeq" id="WP_253766011.1">
    <property type="nucleotide sequence ID" value="NZ_JAMTCK010000001.1"/>
</dbReference>
<comment type="caution">
    <text evidence="8">The sequence shown here is derived from an EMBL/GenBank/DDBJ whole genome shotgun (WGS) entry which is preliminary data.</text>
</comment>
<accession>A0AAE3KCY0</accession>
<dbReference type="SUPFAM" id="SSF50129">
    <property type="entry name" value="GroES-like"/>
    <property type="match status" value="1"/>
</dbReference>
<keyword evidence="3" id="KW-0479">Metal-binding</keyword>
<reference evidence="8" key="1">
    <citation type="submission" date="2022-06" db="EMBL/GenBank/DDBJ databases">
        <title>Genomic Encyclopedia of Archaeal and Bacterial Type Strains, Phase II (KMG-II): from individual species to whole genera.</title>
        <authorList>
            <person name="Goeker M."/>
        </authorList>
    </citation>
    <scope>NUCLEOTIDE SEQUENCE</scope>
    <source>
        <strain evidence="8">DSM 43935</strain>
    </source>
</reference>
<dbReference type="Proteomes" id="UP001206128">
    <property type="component" value="Unassembled WGS sequence"/>
</dbReference>
<gene>
    <name evidence="8" type="ORF">LX83_000241</name>
</gene>
<evidence type="ECO:0000256" key="3">
    <source>
        <dbReference type="ARBA" id="ARBA00022723"/>
    </source>
</evidence>
<organism evidence="8 9">
    <name type="scientific">Goodfellowiella coeruleoviolacea</name>
    <dbReference type="NCBI Taxonomy" id="334858"/>
    <lineage>
        <taxon>Bacteria</taxon>
        <taxon>Bacillati</taxon>
        <taxon>Actinomycetota</taxon>
        <taxon>Actinomycetes</taxon>
        <taxon>Pseudonocardiales</taxon>
        <taxon>Pseudonocardiaceae</taxon>
        <taxon>Goodfellowiella</taxon>
    </lineage>
</organism>
<dbReference type="SUPFAM" id="SSF51735">
    <property type="entry name" value="NAD(P)-binding Rossmann-fold domains"/>
    <property type="match status" value="1"/>
</dbReference>
<evidence type="ECO:0000256" key="2">
    <source>
        <dbReference type="ARBA" id="ARBA00008072"/>
    </source>
</evidence>
<dbReference type="Pfam" id="PF08240">
    <property type="entry name" value="ADH_N"/>
    <property type="match status" value="1"/>
</dbReference>
<dbReference type="InterPro" id="IPR011032">
    <property type="entry name" value="GroES-like_sf"/>
</dbReference>
<sequence length="360" mass="37444">MRAWVLDRAGDEVRCAEVAEPELRGGGVVISTLAVHVPAYAAEVVSGERNYSFPTPLILGPGGIGRVESVAPDVFNVRPGDIVLNTSLLDAGRVDEPQEILVGWTGVDWRGAPSADTRAMQTAWRDGGCAERAVCPKESLIRLPGAEHYPNPAKLAFLGWLSVAAEGLRRAEQRAGQVVTVLGATGQMGAAAVLVALAQGAARVVAVGRNRDVLDRLTELDGRVAAVALTGQRAEDAAAITEAGGGSDVVVDALGAVPSAEPTLAGYDSLRPGGCLVLIGGVRQDLVFPYGQLMRRRQTIRGSWMAEPATALAVWRMVAAGSIDLDAVDVHPVGLDDPAGAFRQAAQTSGLRFVALVPGA</sequence>
<dbReference type="Gene3D" id="3.40.50.720">
    <property type="entry name" value="NAD(P)-binding Rossmann-like Domain"/>
    <property type="match status" value="1"/>
</dbReference>
<comment type="cofactor">
    <cofactor evidence="1">
        <name>Zn(2+)</name>
        <dbReference type="ChEBI" id="CHEBI:29105"/>
    </cofactor>
</comment>
<dbReference type="Gene3D" id="3.90.180.10">
    <property type="entry name" value="Medium-chain alcohol dehydrogenases, catalytic domain"/>
    <property type="match status" value="1"/>
</dbReference>
<keyword evidence="9" id="KW-1185">Reference proteome</keyword>
<protein>
    <submittedName>
        <fullName evidence="8">Alcohol dehydrogenase</fullName>
    </submittedName>
</protein>
<evidence type="ECO:0000313" key="8">
    <source>
        <dbReference type="EMBL" id="MCP2163401.1"/>
    </source>
</evidence>
<keyword evidence="4" id="KW-0862">Zinc</keyword>
<dbReference type="PANTHER" id="PTHR43350">
    <property type="entry name" value="NAD-DEPENDENT ALCOHOL DEHYDROGENASE"/>
    <property type="match status" value="1"/>
</dbReference>
<comment type="similarity">
    <text evidence="2">Belongs to the zinc-containing alcohol dehydrogenase family.</text>
</comment>
<keyword evidence="5" id="KW-0560">Oxidoreductase</keyword>
<evidence type="ECO:0000259" key="6">
    <source>
        <dbReference type="Pfam" id="PF00107"/>
    </source>
</evidence>
<evidence type="ECO:0000259" key="7">
    <source>
        <dbReference type="Pfam" id="PF08240"/>
    </source>
</evidence>
<evidence type="ECO:0000313" key="9">
    <source>
        <dbReference type="Proteomes" id="UP001206128"/>
    </source>
</evidence>
<name>A0AAE3KCY0_9PSEU</name>
<dbReference type="InterPro" id="IPR013154">
    <property type="entry name" value="ADH-like_N"/>
</dbReference>
<evidence type="ECO:0000256" key="4">
    <source>
        <dbReference type="ARBA" id="ARBA00022833"/>
    </source>
</evidence>
<dbReference type="GO" id="GO:0046872">
    <property type="term" value="F:metal ion binding"/>
    <property type="evidence" value="ECO:0007669"/>
    <property type="project" value="UniProtKB-KW"/>
</dbReference>
<dbReference type="InterPro" id="IPR013149">
    <property type="entry name" value="ADH-like_C"/>
</dbReference>
<dbReference type="InterPro" id="IPR036291">
    <property type="entry name" value="NAD(P)-bd_dom_sf"/>
</dbReference>
<dbReference type="AlphaFoldDB" id="A0AAE3KCY0"/>
<dbReference type="EMBL" id="JAMTCK010000001">
    <property type="protein sequence ID" value="MCP2163401.1"/>
    <property type="molecule type" value="Genomic_DNA"/>
</dbReference>
<evidence type="ECO:0000256" key="1">
    <source>
        <dbReference type="ARBA" id="ARBA00001947"/>
    </source>
</evidence>
<dbReference type="PANTHER" id="PTHR43350:SF17">
    <property type="entry name" value="NAD-DEPENDENT ALCOHOL DEHYDROGENASE"/>
    <property type="match status" value="1"/>
</dbReference>
<dbReference type="Pfam" id="PF00107">
    <property type="entry name" value="ADH_zinc_N"/>
    <property type="match status" value="1"/>
</dbReference>
<proteinExistence type="inferred from homology"/>
<dbReference type="GO" id="GO:0016491">
    <property type="term" value="F:oxidoreductase activity"/>
    <property type="evidence" value="ECO:0007669"/>
    <property type="project" value="UniProtKB-KW"/>
</dbReference>
<evidence type="ECO:0000256" key="5">
    <source>
        <dbReference type="ARBA" id="ARBA00023002"/>
    </source>
</evidence>